<proteinExistence type="inferred from homology"/>
<dbReference type="InterPro" id="IPR004688">
    <property type="entry name" value="Ni/Co_transpt"/>
</dbReference>
<comment type="similarity">
    <text evidence="2 8">Belongs to the NiCoT transporter (TC 2.A.52) family.</text>
</comment>
<dbReference type="GO" id="GO:0005886">
    <property type="term" value="C:plasma membrane"/>
    <property type="evidence" value="ECO:0007669"/>
    <property type="project" value="UniProtKB-SubCell"/>
</dbReference>
<sequence>MHHRNSAWPQLARPLIAMGAVIIALLAAGWGLFFGVVLPGNYLLPGGGVFSTGLAITAFTLGLRHGFDPDHIAAIDNVTRKLMGDGGRPVSVGFWFALGHSSVVIVTVALLAAGLSVLARELSVEGSSFTTAAGIWGLTVSSLFLVLIGLINLTSLAAIWKIFRGMRQGRAPDTDRIDDALAKRGLLARLLGPISRRVDAPWKMFPVGVLFGLGFDTATTIALFAIGGTAALTAPWYVVLVLPILFTAGITLVDTLNGVVMQRAYAWAYAAPLRRIYYNFIITLISVAVAFLVGGLGLLSLTAQLLGSEGGALGWIAGLEFENLGYLIVGVLVLTWLAAVGYWKLARLETRFGDGDASP</sequence>
<dbReference type="GO" id="GO:0012505">
    <property type="term" value="C:endomembrane system"/>
    <property type="evidence" value="ECO:0007669"/>
    <property type="project" value="UniProtKB-SubCell"/>
</dbReference>
<feature type="transmembrane region" description="Helical" evidence="8">
    <location>
        <begin position="135"/>
        <end position="160"/>
    </location>
</feature>
<evidence type="ECO:0000256" key="6">
    <source>
        <dbReference type="ARBA" id="ARBA00022989"/>
    </source>
</evidence>
<feature type="transmembrane region" description="Helical" evidence="8">
    <location>
        <begin position="90"/>
        <end position="115"/>
    </location>
</feature>
<evidence type="ECO:0000313" key="10">
    <source>
        <dbReference type="Proteomes" id="UP000245911"/>
    </source>
</evidence>
<dbReference type="AlphaFoldDB" id="A0A2T8HUC1"/>
<feature type="transmembrane region" description="Helical" evidence="8">
    <location>
        <begin position="277"/>
        <end position="303"/>
    </location>
</feature>
<dbReference type="GO" id="GO:0015099">
    <property type="term" value="F:nickel cation transmembrane transporter activity"/>
    <property type="evidence" value="ECO:0007669"/>
    <property type="project" value="UniProtKB-UniRule"/>
</dbReference>
<feature type="transmembrane region" description="Helical" evidence="8">
    <location>
        <begin position="323"/>
        <end position="343"/>
    </location>
</feature>
<dbReference type="OrthoDB" id="9776706at2"/>
<keyword evidence="3 8" id="KW-0813">Transport</keyword>
<evidence type="ECO:0000256" key="4">
    <source>
        <dbReference type="ARBA" id="ARBA00022596"/>
    </source>
</evidence>
<keyword evidence="4" id="KW-0533">Nickel</keyword>
<name>A0A2T8HUC1_9RHOB</name>
<dbReference type="EMBL" id="QDKM01000003">
    <property type="protein sequence ID" value="PVH28942.1"/>
    <property type="molecule type" value="Genomic_DNA"/>
</dbReference>
<evidence type="ECO:0000313" key="9">
    <source>
        <dbReference type="EMBL" id="PVH28942.1"/>
    </source>
</evidence>
<feature type="transmembrane region" description="Helical" evidence="8">
    <location>
        <begin position="205"/>
        <end position="228"/>
    </location>
</feature>
<dbReference type="RefSeq" id="WP_116557935.1">
    <property type="nucleotide sequence ID" value="NZ_QDKM01000003.1"/>
</dbReference>
<evidence type="ECO:0000256" key="3">
    <source>
        <dbReference type="ARBA" id="ARBA00022448"/>
    </source>
</evidence>
<organism evidence="9 10">
    <name type="scientific">Pararhodobacter oceanensis</name>
    <dbReference type="NCBI Taxonomy" id="2172121"/>
    <lineage>
        <taxon>Bacteria</taxon>
        <taxon>Pseudomonadati</taxon>
        <taxon>Pseudomonadota</taxon>
        <taxon>Alphaproteobacteria</taxon>
        <taxon>Rhodobacterales</taxon>
        <taxon>Paracoccaceae</taxon>
        <taxon>Pararhodobacter</taxon>
    </lineage>
</organism>
<feature type="transmembrane region" description="Helical" evidence="8">
    <location>
        <begin position="12"/>
        <end position="36"/>
    </location>
</feature>
<accession>A0A2T8HUC1</accession>
<keyword evidence="10" id="KW-1185">Reference proteome</keyword>
<reference evidence="9 10" key="1">
    <citation type="submission" date="2018-04" db="EMBL/GenBank/DDBJ databases">
        <title>Pararhodobacter oceanense sp. nov., isolated from marine intertidal sediment.</title>
        <authorList>
            <person name="Wang X.-L."/>
            <person name="Du Z.-J."/>
        </authorList>
    </citation>
    <scope>NUCLEOTIDE SEQUENCE [LARGE SCALE GENOMIC DNA]</scope>
    <source>
        <strain evidence="9 10">AM505</strain>
    </source>
</reference>
<feature type="transmembrane region" description="Helical" evidence="8">
    <location>
        <begin position="234"/>
        <end position="256"/>
    </location>
</feature>
<evidence type="ECO:0000256" key="5">
    <source>
        <dbReference type="ARBA" id="ARBA00022692"/>
    </source>
</evidence>
<evidence type="ECO:0000256" key="1">
    <source>
        <dbReference type="ARBA" id="ARBA00004127"/>
    </source>
</evidence>
<dbReference type="PANTHER" id="PTHR31611:SF0">
    <property type="entry name" value="HIGH-AFFINITY NICKEL TRANSPORT PROTEIN NIC1"/>
    <property type="match status" value="1"/>
</dbReference>
<dbReference type="Proteomes" id="UP000245911">
    <property type="component" value="Unassembled WGS sequence"/>
</dbReference>
<protein>
    <recommendedName>
        <fullName evidence="8">Nickel/cobalt efflux system</fullName>
    </recommendedName>
</protein>
<gene>
    <name evidence="9" type="ORF">DDE20_07840</name>
</gene>
<comment type="subcellular location">
    <subcellularLocation>
        <location evidence="8">Cell membrane</location>
        <topology evidence="8">Multi-pass membrane protein</topology>
    </subcellularLocation>
    <subcellularLocation>
        <location evidence="1">Endomembrane system</location>
        <topology evidence="1">Multi-pass membrane protein</topology>
    </subcellularLocation>
</comment>
<dbReference type="PANTHER" id="PTHR31611">
    <property type="entry name" value="HIGH-AFFINITY NICKEL TRANSPORT PROTEIN NIC1"/>
    <property type="match status" value="1"/>
</dbReference>
<evidence type="ECO:0000256" key="7">
    <source>
        <dbReference type="ARBA" id="ARBA00023136"/>
    </source>
</evidence>
<keyword evidence="7 8" id="KW-0472">Membrane</keyword>
<comment type="caution">
    <text evidence="9">The sequence shown here is derived from an EMBL/GenBank/DDBJ whole genome shotgun (WGS) entry which is preliminary data.</text>
</comment>
<evidence type="ECO:0000256" key="2">
    <source>
        <dbReference type="ARBA" id="ARBA00010892"/>
    </source>
</evidence>
<dbReference type="Pfam" id="PF03824">
    <property type="entry name" value="NicO"/>
    <property type="match status" value="1"/>
</dbReference>
<evidence type="ECO:0000256" key="8">
    <source>
        <dbReference type="RuleBase" id="RU362101"/>
    </source>
</evidence>
<keyword evidence="6 8" id="KW-1133">Transmembrane helix</keyword>
<dbReference type="InterPro" id="IPR011541">
    <property type="entry name" value="Ni/Co_transpt_high_affinity"/>
</dbReference>
<feature type="transmembrane region" description="Helical" evidence="8">
    <location>
        <begin position="42"/>
        <end position="63"/>
    </location>
</feature>
<keyword evidence="5 8" id="KW-0812">Transmembrane</keyword>